<sequence length="356" mass="36602">WATWEDEKNRSHQKYIRLKTRFRDAVEFAAGVQAKLDTGHSDPAGLSAVAASDPATPESPVEPHVPVTQEPAHVPVTREPAPVPAARRKPRAPRAKPATATATAAVPAEKHSRAQRAQGRRVNYAESGGESSDGDGAGNDYHIERPDRPTAAAAAADAAGGESDDSEISFNPAAIAPAPKAPARRPAPRRPRKSVRELDAELATRPARKSRARAMVEDTSAATDGAHGAVDGGIGDRADRAVDGGAGDRANSPPKRKRAAAAAAAPKTRDGNDATSNGVSEGLGAAATAAGGVTSHAMALKKKRKLNLSRMCNLLGIASDRPAAAASAQAVKFAVPKIRVSTTAAAAEPDTAADSD</sequence>
<dbReference type="EMBL" id="JANBOI010000106">
    <property type="protein sequence ID" value="KAJ1733930.1"/>
    <property type="molecule type" value="Genomic_DNA"/>
</dbReference>
<protein>
    <submittedName>
        <fullName evidence="2">Uncharacterized protein</fullName>
    </submittedName>
</protein>
<evidence type="ECO:0000313" key="3">
    <source>
        <dbReference type="Proteomes" id="UP001143981"/>
    </source>
</evidence>
<evidence type="ECO:0000256" key="1">
    <source>
        <dbReference type="SAM" id="MobiDB-lite"/>
    </source>
</evidence>
<dbReference type="Proteomes" id="UP001143981">
    <property type="component" value="Unassembled WGS sequence"/>
</dbReference>
<feature type="compositionally biased region" description="Low complexity" evidence="1">
    <location>
        <begin position="151"/>
        <end position="161"/>
    </location>
</feature>
<feature type="region of interest" description="Disordered" evidence="1">
    <location>
        <begin position="36"/>
        <end position="280"/>
    </location>
</feature>
<keyword evidence="3" id="KW-1185">Reference proteome</keyword>
<feature type="compositionally biased region" description="Low complexity" evidence="1">
    <location>
        <begin position="95"/>
        <end position="107"/>
    </location>
</feature>
<proteinExistence type="predicted"/>
<comment type="caution">
    <text evidence="2">The sequence shown here is derived from an EMBL/GenBank/DDBJ whole genome shotgun (WGS) entry which is preliminary data.</text>
</comment>
<evidence type="ECO:0000313" key="2">
    <source>
        <dbReference type="EMBL" id="KAJ1733930.1"/>
    </source>
</evidence>
<organism evidence="2 3">
    <name type="scientific">Coemansia biformis</name>
    <dbReference type="NCBI Taxonomy" id="1286918"/>
    <lineage>
        <taxon>Eukaryota</taxon>
        <taxon>Fungi</taxon>
        <taxon>Fungi incertae sedis</taxon>
        <taxon>Zoopagomycota</taxon>
        <taxon>Kickxellomycotina</taxon>
        <taxon>Kickxellomycetes</taxon>
        <taxon>Kickxellales</taxon>
        <taxon>Kickxellaceae</taxon>
        <taxon>Coemansia</taxon>
    </lineage>
</organism>
<gene>
    <name evidence="2" type="ORF">LPJ61_001316</name>
</gene>
<reference evidence="2" key="1">
    <citation type="submission" date="2022-07" db="EMBL/GenBank/DDBJ databases">
        <title>Phylogenomic reconstructions and comparative analyses of Kickxellomycotina fungi.</title>
        <authorList>
            <person name="Reynolds N.K."/>
            <person name="Stajich J.E."/>
            <person name="Barry K."/>
            <person name="Grigoriev I.V."/>
            <person name="Crous P."/>
            <person name="Smith M.E."/>
        </authorList>
    </citation>
    <scope>NUCLEOTIDE SEQUENCE</scope>
    <source>
        <strain evidence="2">BCRC 34381</strain>
    </source>
</reference>
<dbReference type="AlphaFoldDB" id="A0A9W7YFE0"/>
<feature type="non-terminal residue" evidence="2">
    <location>
        <position position="1"/>
    </location>
</feature>
<accession>A0A9W7YFE0</accession>
<name>A0A9W7YFE0_9FUNG</name>
<feature type="compositionally biased region" description="Basic residues" evidence="1">
    <location>
        <begin position="182"/>
        <end position="193"/>
    </location>
</feature>